<keyword evidence="3" id="KW-1185">Reference proteome</keyword>
<evidence type="ECO:0000313" key="2">
    <source>
        <dbReference type="EMBL" id="KAE8398347.1"/>
    </source>
</evidence>
<reference evidence="2 3" key="1">
    <citation type="submission" date="2019-04" db="EMBL/GenBank/DDBJ databases">
        <authorList>
            <consortium name="DOE Joint Genome Institute"/>
            <person name="Mondo S."/>
            <person name="Kjaerbolling I."/>
            <person name="Vesth T."/>
            <person name="Frisvad J.C."/>
            <person name="Nybo J.L."/>
            <person name="Theobald S."/>
            <person name="Kildgaard S."/>
            <person name="Isbrandt T."/>
            <person name="Kuo A."/>
            <person name="Sato A."/>
            <person name="Lyhne E.K."/>
            <person name="Kogle M.E."/>
            <person name="Wiebenga A."/>
            <person name="Kun R.S."/>
            <person name="Lubbers R.J."/>
            <person name="Makela M.R."/>
            <person name="Barry K."/>
            <person name="Chovatia M."/>
            <person name="Clum A."/>
            <person name="Daum C."/>
            <person name="Haridas S."/>
            <person name="He G."/>
            <person name="LaButti K."/>
            <person name="Lipzen A."/>
            <person name="Riley R."/>
            <person name="Salamov A."/>
            <person name="Simmons B.A."/>
            <person name="Magnuson J.K."/>
            <person name="Henrissat B."/>
            <person name="Mortensen U.H."/>
            <person name="Larsen T.O."/>
            <person name="Devries R.P."/>
            <person name="Grigoriev I.V."/>
            <person name="Machida M."/>
            <person name="Baker S.E."/>
            <person name="Andersen M.R."/>
            <person name="Cantor M.N."/>
            <person name="Hua S.X."/>
        </authorList>
    </citation>
    <scope>NUCLEOTIDE SEQUENCE [LARGE SCALE GENOMIC DNA]</scope>
    <source>
        <strain evidence="2 3">CBS 119388</strain>
    </source>
</reference>
<sequence>MEIRTKKIIRTRVFGTGTCGHSLTRDPAVLYIRHAQPKSPRMMDLPRYKIIEPRKPREAKVPSDIFIRTSSPLRSRPLKFRFPFLDRTAESDQDSETESDVEWESSSDEVSIDSDRESVCSPRGRHRSRQMFVAGKPENERGAQRRTLQSPPPKTRLFRSPTKVCFGSDIEVDGADVSPHYPRSRRPSGGPHQPRDTTPISRHEHPRREARIVEIHNHHRASPCEERVRSPDRRKVRFASDVEYVKNTNRARDTRVREQERYHARPPRHGPSIRGPESNYRATCRRSSPERPLMGRCRRTSASGERARPRIIHVGNRQMSEAAERIRKEAWRRHSREDLLCDMKSQGGWRRYTRRSDDRIIYNRGSRQYGCY</sequence>
<evidence type="ECO:0000313" key="3">
    <source>
        <dbReference type="Proteomes" id="UP000325579"/>
    </source>
</evidence>
<accession>A0A5N7CX46</accession>
<feature type="region of interest" description="Disordered" evidence="1">
    <location>
        <begin position="88"/>
        <end position="207"/>
    </location>
</feature>
<name>A0A5N6HR83_9EURO</name>
<feature type="region of interest" description="Disordered" evidence="1">
    <location>
        <begin position="254"/>
        <end position="306"/>
    </location>
</feature>
<proteinExistence type="predicted"/>
<feature type="compositionally biased region" description="Acidic residues" evidence="1">
    <location>
        <begin position="91"/>
        <end position="112"/>
    </location>
</feature>
<dbReference type="AlphaFoldDB" id="A0A5N6HR83"/>
<organism evidence="2 3">
    <name type="scientific">Aspergillus pseudonomiae</name>
    <dbReference type="NCBI Taxonomy" id="1506151"/>
    <lineage>
        <taxon>Eukaryota</taxon>
        <taxon>Fungi</taxon>
        <taxon>Dikarya</taxon>
        <taxon>Ascomycota</taxon>
        <taxon>Pezizomycotina</taxon>
        <taxon>Eurotiomycetes</taxon>
        <taxon>Eurotiomycetidae</taxon>
        <taxon>Eurotiales</taxon>
        <taxon>Aspergillaceae</taxon>
        <taxon>Aspergillus</taxon>
        <taxon>Aspergillus subgen. Circumdati</taxon>
    </lineage>
</organism>
<accession>A0A5N6HR83</accession>
<dbReference type="OrthoDB" id="4498011at2759"/>
<protein>
    <submittedName>
        <fullName evidence="2">Uncharacterized protein</fullName>
    </submittedName>
</protein>
<gene>
    <name evidence="2" type="ORF">BDV37DRAFT_32970</name>
</gene>
<dbReference type="Proteomes" id="UP000325579">
    <property type="component" value="Unassembled WGS sequence"/>
</dbReference>
<dbReference type="EMBL" id="ML736860">
    <property type="protein sequence ID" value="KAE8398347.1"/>
    <property type="molecule type" value="Genomic_DNA"/>
</dbReference>
<feature type="compositionally biased region" description="Basic and acidic residues" evidence="1">
    <location>
        <begin position="254"/>
        <end position="263"/>
    </location>
</feature>
<dbReference type="GeneID" id="43675155"/>
<dbReference type="RefSeq" id="XP_031935666.1">
    <property type="nucleotide sequence ID" value="XM_032090464.1"/>
</dbReference>
<evidence type="ECO:0000256" key="1">
    <source>
        <dbReference type="SAM" id="MobiDB-lite"/>
    </source>
</evidence>